<accession>A0ABT0T5I3</accession>
<dbReference type="EMBL" id="JAMJPK010000011">
    <property type="protein sequence ID" value="MCL7942178.1"/>
    <property type="molecule type" value="Genomic_DNA"/>
</dbReference>
<protein>
    <submittedName>
        <fullName evidence="10">BCCT family transporter</fullName>
    </submittedName>
</protein>
<reference evidence="10" key="1">
    <citation type="submission" date="2022-05" db="EMBL/GenBank/DDBJ databases">
        <title>Halomonas geminus sp. nov. and Halomonas llamarensis sp. nov. isolated from high-altitude salars of the Atacama Desert.</title>
        <authorList>
            <person name="Hintersatz C."/>
            <person name="Rojas L.A."/>
            <person name="Wei T.-S."/>
            <person name="Kutschke S."/>
            <person name="Lehmann F."/>
            <person name="Jain R."/>
            <person name="Pollmann K."/>
        </authorList>
    </citation>
    <scope>NUCLEOTIDE SEQUENCE</scope>
    <source>
        <strain evidence="10">ATCH28</strain>
    </source>
</reference>
<feature type="transmembrane region" description="Helical" evidence="9">
    <location>
        <begin position="502"/>
        <end position="518"/>
    </location>
</feature>
<gene>
    <name evidence="10" type="ORF">M8009_18005</name>
</gene>
<evidence type="ECO:0000256" key="7">
    <source>
        <dbReference type="ARBA" id="ARBA00023136"/>
    </source>
</evidence>
<comment type="similarity">
    <text evidence="2">Belongs to the BCCT transporter (TC 2.A.15) family.</text>
</comment>
<evidence type="ECO:0000313" key="10">
    <source>
        <dbReference type="EMBL" id="MCL7942178.1"/>
    </source>
</evidence>
<keyword evidence="11" id="KW-1185">Reference proteome</keyword>
<evidence type="ECO:0000256" key="3">
    <source>
        <dbReference type="ARBA" id="ARBA00022448"/>
    </source>
</evidence>
<keyword evidence="5 9" id="KW-0812">Transmembrane</keyword>
<evidence type="ECO:0000256" key="2">
    <source>
        <dbReference type="ARBA" id="ARBA00005658"/>
    </source>
</evidence>
<dbReference type="RefSeq" id="WP_250063722.1">
    <property type="nucleotide sequence ID" value="NZ_JAMJPK010000011.1"/>
</dbReference>
<dbReference type="Pfam" id="PF02028">
    <property type="entry name" value="BCCT"/>
    <property type="match status" value="1"/>
</dbReference>
<sequence>MDKNPNYDSALQPKPGGSRGIPAPEGPSNLIDTDFVIGQDNFEATKFGIKVDLHGKVFTISSLMVLFFVIVTLALQDKVEPVFNAAFNFLTVNLSSFFLLAANIFLVLAFVLIFTPMARVRIGGANAKPDFSFIGWFSMLFAAGMGIGLMFYGLSEPLTHYGSAMGGITVENGVRTDWAPLGAAAGEPAAAASLSISATIFHWGLHAWGTYAVVALALALFAFNKGLPLTMRSVFYPVLGERIWGWPGHLIDILAVFATLFGLATSLGLGATQAAAGLNYLFGIPNTNVTMVVLIISISLIALGSVVLGVDKGVQRLSQLNMVLAFLLVVFVMAVGPTLLIVTGFFENLGAYLVNLPALSMPFGREDANFSQGWTTFYWAWWVSWAPFVSMFIARVSRGRTVREFLIAVLLVPSTITVLWVSALGGTAIDQVITDNFQGAMDAALELQMFVVFSQLPLSQITSFIGIVLVVVFFITSSDSGSLVIDSITAGGKTDAPKPQRIFWALIQGAIAIALLLGGGLKALAAAVIVTALPFTFVLLVACYGMFKGLKSEPRGPNG</sequence>
<evidence type="ECO:0000256" key="8">
    <source>
        <dbReference type="SAM" id="MobiDB-lite"/>
    </source>
</evidence>
<keyword evidence="4" id="KW-1003">Cell membrane</keyword>
<feature type="region of interest" description="Disordered" evidence="8">
    <location>
        <begin position="1"/>
        <end position="23"/>
    </location>
</feature>
<comment type="caution">
    <text evidence="10">The sequence shown here is derived from an EMBL/GenBank/DDBJ whole genome shotgun (WGS) entry which is preliminary data.</text>
</comment>
<feature type="transmembrane region" description="Helical" evidence="9">
    <location>
        <begin position="376"/>
        <end position="394"/>
    </location>
</feature>
<proteinExistence type="inferred from homology"/>
<dbReference type="PANTHER" id="PTHR30047">
    <property type="entry name" value="HIGH-AFFINITY CHOLINE TRANSPORT PROTEIN-RELATED"/>
    <property type="match status" value="1"/>
</dbReference>
<feature type="transmembrane region" description="Helical" evidence="9">
    <location>
        <begin position="322"/>
        <end position="346"/>
    </location>
</feature>
<evidence type="ECO:0000256" key="1">
    <source>
        <dbReference type="ARBA" id="ARBA00004651"/>
    </source>
</evidence>
<feature type="transmembrane region" description="Helical" evidence="9">
    <location>
        <begin position="524"/>
        <end position="547"/>
    </location>
</feature>
<feature type="transmembrane region" description="Helical" evidence="9">
    <location>
        <begin position="134"/>
        <end position="154"/>
    </location>
</feature>
<dbReference type="PANTHER" id="PTHR30047:SF7">
    <property type="entry name" value="HIGH-AFFINITY CHOLINE TRANSPORT PROTEIN"/>
    <property type="match status" value="1"/>
</dbReference>
<dbReference type="InterPro" id="IPR000060">
    <property type="entry name" value="BCCT_transptr"/>
</dbReference>
<feature type="transmembrane region" description="Helical" evidence="9">
    <location>
        <begin position="289"/>
        <end position="310"/>
    </location>
</feature>
<dbReference type="NCBIfam" id="TIGR00842">
    <property type="entry name" value="bcct"/>
    <property type="match status" value="1"/>
</dbReference>
<feature type="transmembrane region" description="Helical" evidence="9">
    <location>
        <begin position="244"/>
        <end position="269"/>
    </location>
</feature>
<evidence type="ECO:0000256" key="5">
    <source>
        <dbReference type="ARBA" id="ARBA00022692"/>
    </source>
</evidence>
<feature type="transmembrane region" description="Helical" evidence="9">
    <location>
        <begin position="57"/>
        <end position="75"/>
    </location>
</feature>
<keyword evidence="7 9" id="KW-0472">Membrane</keyword>
<comment type="subcellular location">
    <subcellularLocation>
        <location evidence="1">Cell membrane</location>
        <topology evidence="1">Multi-pass membrane protein</topology>
    </subcellularLocation>
</comment>
<feature type="transmembrane region" description="Helical" evidence="9">
    <location>
        <begin position="449"/>
        <end position="475"/>
    </location>
</feature>
<evidence type="ECO:0000313" key="11">
    <source>
        <dbReference type="Proteomes" id="UP001165369"/>
    </source>
</evidence>
<evidence type="ECO:0000256" key="9">
    <source>
        <dbReference type="SAM" id="Phobius"/>
    </source>
</evidence>
<organism evidence="10 11">
    <name type="scientific">Halomonas gemina</name>
    <dbReference type="NCBI Taxonomy" id="2945105"/>
    <lineage>
        <taxon>Bacteria</taxon>
        <taxon>Pseudomonadati</taxon>
        <taxon>Pseudomonadota</taxon>
        <taxon>Gammaproteobacteria</taxon>
        <taxon>Oceanospirillales</taxon>
        <taxon>Halomonadaceae</taxon>
        <taxon>Halomonas</taxon>
    </lineage>
</organism>
<name>A0ABT0T5I3_9GAMM</name>
<feature type="transmembrane region" description="Helical" evidence="9">
    <location>
        <begin position="203"/>
        <end position="223"/>
    </location>
</feature>
<keyword evidence="3" id="KW-0813">Transport</keyword>
<keyword evidence="6 9" id="KW-1133">Transmembrane helix</keyword>
<feature type="transmembrane region" description="Helical" evidence="9">
    <location>
        <begin position="95"/>
        <end position="114"/>
    </location>
</feature>
<dbReference type="Proteomes" id="UP001165369">
    <property type="component" value="Unassembled WGS sequence"/>
</dbReference>
<evidence type="ECO:0000256" key="6">
    <source>
        <dbReference type="ARBA" id="ARBA00022989"/>
    </source>
</evidence>
<evidence type="ECO:0000256" key="4">
    <source>
        <dbReference type="ARBA" id="ARBA00022475"/>
    </source>
</evidence>
<feature type="transmembrane region" description="Helical" evidence="9">
    <location>
        <begin position="406"/>
        <end position="429"/>
    </location>
</feature>